<feature type="transmembrane region" description="Helical" evidence="2">
    <location>
        <begin position="163"/>
        <end position="186"/>
    </location>
</feature>
<evidence type="ECO:0000259" key="3">
    <source>
        <dbReference type="PROSITE" id="PS50020"/>
    </source>
</evidence>
<dbReference type="GeneID" id="25561695"/>
<dbReference type="CDD" id="cd00201">
    <property type="entry name" value="WW"/>
    <property type="match status" value="2"/>
</dbReference>
<feature type="domain" description="WW" evidence="3">
    <location>
        <begin position="336"/>
        <end position="370"/>
    </location>
</feature>
<dbReference type="Gene3D" id="2.20.70.10">
    <property type="match status" value="2"/>
</dbReference>
<dbReference type="InterPro" id="IPR036020">
    <property type="entry name" value="WW_dom_sf"/>
</dbReference>
<dbReference type="GO" id="GO:0060090">
    <property type="term" value="F:molecular adaptor activity"/>
    <property type="evidence" value="ECO:0007669"/>
    <property type="project" value="InterPro"/>
</dbReference>
<dbReference type="SMART" id="SM00456">
    <property type="entry name" value="WW"/>
    <property type="match status" value="2"/>
</dbReference>
<evidence type="ECO:0000256" key="1">
    <source>
        <dbReference type="SAM" id="MobiDB-lite"/>
    </source>
</evidence>
<dbReference type="OrthoDB" id="3034104at2759"/>
<gene>
    <name evidence="4" type="ORF">AMSG_01982</name>
</gene>
<feature type="region of interest" description="Disordered" evidence="1">
    <location>
        <begin position="305"/>
        <end position="324"/>
    </location>
</feature>
<proteinExistence type="predicted"/>
<feature type="domain" description="WW" evidence="3">
    <location>
        <begin position="372"/>
        <end position="404"/>
    </location>
</feature>
<feature type="transmembrane region" description="Helical" evidence="2">
    <location>
        <begin position="233"/>
        <end position="253"/>
    </location>
</feature>
<reference evidence="4 5" key="1">
    <citation type="submission" date="2010-05" db="EMBL/GenBank/DDBJ databases">
        <title>The Genome Sequence of Thecamonas trahens ATCC 50062.</title>
        <authorList>
            <consortium name="The Broad Institute Genome Sequencing Platform"/>
            <person name="Russ C."/>
            <person name="Cuomo C."/>
            <person name="Shea T."/>
            <person name="Young S.K."/>
            <person name="Zeng Q."/>
            <person name="Koehrsen M."/>
            <person name="Haas B."/>
            <person name="Borodovsky M."/>
            <person name="Guigo R."/>
            <person name="Alvarado L."/>
            <person name="Berlin A."/>
            <person name="Bochicchio J."/>
            <person name="Borenstein D."/>
            <person name="Chapman S."/>
            <person name="Chen Z."/>
            <person name="Freedman E."/>
            <person name="Gellesch M."/>
            <person name="Goldberg J."/>
            <person name="Griggs A."/>
            <person name="Gujja S."/>
            <person name="Heilman E."/>
            <person name="Heiman D."/>
            <person name="Hepburn T."/>
            <person name="Howarth C."/>
            <person name="Jen D."/>
            <person name="Larson L."/>
            <person name="Mehta T."/>
            <person name="Park D."/>
            <person name="Pearson M."/>
            <person name="Roberts A."/>
            <person name="Saif S."/>
            <person name="Shenoy N."/>
            <person name="Sisk P."/>
            <person name="Stolte C."/>
            <person name="Sykes S."/>
            <person name="Thomson T."/>
            <person name="Walk T."/>
            <person name="White J."/>
            <person name="Yandava C."/>
            <person name="Burger G."/>
            <person name="Gray M.W."/>
            <person name="Holland P.W.H."/>
            <person name="King N."/>
            <person name="Lang F.B.F."/>
            <person name="Roger A.J."/>
            <person name="Ruiz-Trillo I."/>
            <person name="Lander E."/>
            <person name="Nusbaum C."/>
        </authorList>
    </citation>
    <scope>NUCLEOTIDE SEQUENCE [LARGE SCALE GENOMIC DNA]</scope>
    <source>
        <strain evidence="4 5">ATCC 50062</strain>
    </source>
</reference>
<evidence type="ECO:0000313" key="4">
    <source>
        <dbReference type="EMBL" id="KNC55968.1"/>
    </source>
</evidence>
<dbReference type="InterPro" id="IPR001202">
    <property type="entry name" value="WW_dom"/>
</dbReference>
<accession>A0A0L0DWQ3</accession>
<organism evidence="4 5">
    <name type="scientific">Thecamonas trahens ATCC 50062</name>
    <dbReference type="NCBI Taxonomy" id="461836"/>
    <lineage>
        <taxon>Eukaryota</taxon>
        <taxon>Apusozoa</taxon>
        <taxon>Apusomonadida</taxon>
        <taxon>Apusomonadidae</taxon>
        <taxon>Thecamonas</taxon>
    </lineage>
</organism>
<keyword evidence="2" id="KW-0472">Membrane</keyword>
<name>A0A0L0DWQ3_THETB</name>
<dbReference type="STRING" id="461836.A0A0L0DWQ3"/>
<feature type="transmembrane region" description="Helical" evidence="2">
    <location>
        <begin position="25"/>
        <end position="46"/>
    </location>
</feature>
<sequence length="404" mass="43199">MANSKSSQPNSGGLFKGDKALKLRFMVLVVGLVVYAVDVFILSFMVVSFEHARGFACCTLCSDRDWANSKVRPTDIVRANDTICSLAPSAKGYSQLSSKCAPILPPLACGSQICTENRLNEAYKAAKSEGVGLVGLRLACLIIAAAVSVITTFRMPKRKRNRYILRGAILTLLIVSIALAVAIFIIKAGYIGIKCKDAYSGSTHSACNEDLADCPGLKIVAVFTNPDVFTLPAVLSIVTAVVSATIFSFKVIFRKRLRHRSEPLADDTLDLDANTGNEISIDDVSVSLTQPVVAAAPAAVATATVAAHSGPDHDTRNRAPSMGVRSAPSGVCVIRATLPPGWEMSVAPDTNAYFYSDHNTGTTSWEPPHGARTLPPGVQEEFAPDGRPYYVNHNTQVTTWVPPM</sequence>
<dbReference type="Pfam" id="PF00397">
    <property type="entry name" value="WW"/>
    <property type="match status" value="2"/>
</dbReference>
<dbReference type="eggNOG" id="KOG0940">
    <property type="taxonomic scope" value="Eukaryota"/>
</dbReference>
<feature type="transmembrane region" description="Helical" evidence="2">
    <location>
        <begin position="130"/>
        <end position="151"/>
    </location>
</feature>
<dbReference type="AlphaFoldDB" id="A0A0L0DWQ3"/>
<dbReference type="PANTHER" id="PTHR47522">
    <property type="entry name" value="SALVADOR FAMILY WW DOMAIN-CONTAINING PROTEIN 1"/>
    <property type="match status" value="1"/>
</dbReference>
<dbReference type="PROSITE" id="PS01159">
    <property type="entry name" value="WW_DOMAIN_1"/>
    <property type="match status" value="1"/>
</dbReference>
<dbReference type="GO" id="GO:0005829">
    <property type="term" value="C:cytosol"/>
    <property type="evidence" value="ECO:0007669"/>
    <property type="project" value="TreeGrafter"/>
</dbReference>
<keyword evidence="2" id="KW-0812">Transmembrane</keyword>
<dbReference type="EMBL" id="GL349440">
    <property type="protein sequence ID" value="KNC55968.1"/>
    <property type="molecule type" value="Genomic_DNA"/>
</dbReference>
<keyword evidence="5" id="KW-1185">Reference proteome</keyword>
<dbReference type="InterPro" id="IPR030030">
    <property type="entry name" value="Sav"/>
</dbReference>
<dbReference type="SUPFAM" id="SSF51045">
    <property type="entry name" value="WW domain"/>
    <property type="match status" value="2"/>
</dbReference>
<evidence type="ECO:0000256" key="2">
    <source>
        <dbReference type="SAM" id="Phobius"/>
    </source>
</evidence>
<dbReference type="Proteomes" id="UP000054408">
    <property type="component" value="Unassembled WGS sequence"/>
</dbReference>
<dbReference type="PANTHER" id="PTHR47522:SF2">
    <property type="entry name" value="PROTEIN SALVADOR HOMOLOG 1"/>
    <property type="match status" value="1"/>
</dbReference>
<evidence type="ECO:0000313" key="5">
    <source>
        <dbReference type="Proteomes" id="UP000054408"/>
    </source>
</evidence>
<dbReference type="PROSITE" id="PS50020">
    <property type="entry name" value="WW_DOMAIN_2"/>
    <property type="match status" value="2"/>
</dbReference>
<protein>
    <recommendedName>
        <fullName evidence="3">WW domain-containing protein</fullName>
    </recommendedName>
</protein>
<dbReference type="GO" id="GO:0008285">
    <property type="term" value="P:negative regulation of cell population proliferation"/>
    <property type="evidence" value="ECO:0007669"/>
    <property type="project" value="TreeGrafter"/>
</dbReference>
<keyword evidence="2" id="KW-1133">Transmembrane helix</keyword>
<dbReference type="RefSeq" id="XP_013761015.1">
    <property type="nucleotide sequence ID" value="XM_013905561.1"/>
</dbReference>
<dbReference type="GO" id="GO:0035329">
    <property type="term" value="P:hippo signaling"/>
    <property type="evidence" value="ECO:0007669"/>
    <property type="project" value="InterPro"/>
</dbReference>